<accession>A0ABT7BQ42</accession>
<gene>
    <name evidence="3" type="ORF">PJF56_20855</name>
</gene>
<name>A0ABT7BQ42_9CYAN</name>
<comment type="caution">
    <text evidence="3">The sequence shown here is derived from an EMBL/GenBank/DDBJ whole genome shotgun (WGS) entry which is preliminary data.</text>
</comment>
<dbReference type="Proteomes" id="UP001231370">
    <property type="component" value="Unassembled WGS sequence"/>
</dbReference>
<organism evidence="3 4">
    <name type="scientific">Roseofilum halophilum BLCC-M91</name>
    <dbReference type="NCBI Taxonomy" id="3022259"/>
    <lineage>
        <taxon>Bacteria</taxon>
        <taxon>Bacillati</taxon>
        <taxon>Cyanobacteriota</taxon>
        <taxon>Cyanophyceae</taxon>
        <taxon>Desertifilales</taxon>
        <taxon>Desertifilaceae</taxon>
        <taxon>Roseofilum</taxon>
        <taxon>Roseofilum halophilum</taxon>
    </lineage>
</organism>
<evidence type="ECO:0000256" key="2">
    <source>
        <dbReference type="SAM" id="Phobius"/>
    </source>
</evidence>
<keyword evidence="2" id="KW-0472">Membrane</keyword>
<protein>
    <submittedName>
        <fullName evidence="3">Uncharacterized protein</fullName>
    </submittedName>
</protein>
<keyword evidence="2" id="KW-0812">Transmembrane</keyword>
<dbReference type="RefSeq" id="WP_283764615.1">
    <property type="nucleotide sequence ID" value="NZ_JAQPOK010000160.1"/>
</dbReference>
<feature type="compositionally biased region" description="Polar residues" evidence="1">
    <location>
        <begin position="77"/>
        <end position="89"/>
    </location>
</feature>
<keyword evidence="4" id="KW-1185">Reference proteome</keyword>
<dbReference type="EMBL" id="JAQPOK010000160">
    <property type="protein sequence ID" value="MDJ1181317.1"/>
    <property type="molecule type" value="Genomic_DNA"/>
</dbReference>
<evidence type="ECO:0000313" key="4">
    <source>
        <dbReference type="Proteomes" id="UP001231370"/>
    </source>
</evidence>
<reference evidence="3 4" key="1">
    <citation type="submission" date="2023-01" db="EMBL/GenBank/DDBJ databases">
        <title>Novel diversity within Roseofilum (Cyanobacteria; Desertifilaceae) from marine benthic mats with descriptions of four novel species.</title>
        <authorList>
            <person name="Wang Y."/>
            <person name="Berthold D.E."/>
            <person name="Hu J."/>
            <person name="Lefler F.W."/>
            <person name="Laughinghouse H.D. IV."/>
        </authorList>
    </citation>
    <scope>NUCLEOTIDE SEQUENCE [LARGE SCALE GENOMIC DNA]</scope>
    <source>
        <strain evidence="3 4">BLCC-M91</strain>
    </source>
</reference>
<feature type="transmembrane region" description="Helical" evidence="2">
    <location>
        <begin position="34"/>
        <end position="55"/>
    </location>
</feature>
<evidence type="ECO:0000313" key="3">
    <source>
        <dbReference type="EMBL" id="MDJ1181317.1"/>
    </source>
</evidence>
<sequence length="89" mass="9847">MGDVFLFNPSVTLGLTIRLELMGTTIVKRNQPQFISLLPTATLSLMVVVTLSTVLRIGITRLSSQNIPESPSERTYEQTSLSTTHQSLR</sequence>
<evidence type="ECO:0000256" key="1">
    <source>
        <dbReference type="SAM" id="MobiDB-lite"/>
    </source>
</evidence>
<feature type="region of interest" description="Disordered" evidence="1">
    <location>
        <begin position="65"/>
        <end position="89"/>
    </location>
</feature>
<proteinExistence type="predicted"/>
<keyword evidence="2" id="KW-1133">Transmembrane helix</keyword>